<dbReference type="Pfam" id="PF02742">
    <property type="entry name" value="Fe_dep_repr_C"/>
    <property type="match status" value="1"/>
</dbReference>
<evidence type="ECO:0000313" key="7">
    <source>
        <dbReference type="Proteomes" id="UP000191554"/>
    </source>
</evidence>
<dbReference type="PROSITE" id="PS50944">
    <property type="entry name" value="HTH_DTXR"/>
    <property type="match status" value="1"/>
</dbReference>
<dbReference type="PANTHER" id="PTHR33238">
    <property type="entry name" value="IRON (METAL) DEPENDENT REPRESSOR, DTXR FAMILY"/>
    <property type="match status" value="1"/>
</dbReference>
<dbReference type="GO" id="GO:0003677">
    <property type="term" value="F:DNA binding"/>
    <property type="evidence" value="ECO:0007669"/>
    <property type="project" value="UniProtKB-KW"/>
</dbReference>
<dbReference type="InterPro" id="IPR036388">
    <property type="entry name" value="WH-like_DNA-bd_sf"/>
</dbReference>
<evidence type="ECO:0000256" key="3">
    <source>
        <dbReference type="ARBA" id="ARBA00023125"/>
    </source>
</evidence>
<dbReference type="SMART" id="SM00529">
    <property type="entry name" value="HTH_DTXR"/>
    <property type="match status" value="1"/>
</dbReference>
<reference evidence="6 7" key="1">
    <citation type="submission" date="2017-03" db="EMBL/GenBank/DDBJ databases">
        <title>Genome sequence of Clostridium hungatei DSM 14427.</title>
        <authorList>
            <person name="Poehlein A."/>
            <person name="Daniel R."/>
        </authorList>
    </citation>
    <scope>NUCLEOTIDE SEQUENCE [LARGE SCALE GENOMIC DNA]</scope>
    <source>
        <strain evidence="6 7">DSM 14427</strain>
    </source>
</reference>
<dbReference type="PANTHER" id="PTHR33238:SF7">
    <property type="entry name" value="IRON-DEPENDENT TRANSCRIPTIONAL REGULATOR"/>
    <property type="match status" value="1"/>
</dbReference>
<dbReference type="EMBL" id="MZGX01000028">
    <property type="protein sequence ID" value="OPX42483.1"/>
    <property type="molecule type" value="Genomic_DNA"/>
</dbReference>
<dbReference type="InterPro" id="IPR001367">
    <property type="entry name" value="Fe_dep_repressor"/>
</dbReference>
<dbReference type="OrthoDB" id="9794394at2"/>
<evidence type="ECO:0000256" key="4">
    <source>
        <dbReference type="ARBA" id="ARBA00023163"/>
    </source>
</evidence>
<protein>
    <submittedName>
        <fullName evidence="6">Transcriptional regulator MntR</fullName>
    </submittedName>
</protein>
<proteinExistence type="inferred from homology"/>
<dbReference type="Pfam" id="PF01325">
    <property type="entry name" value="Fe_dep_repress"/>
    <property type="match status" value="1"/>
</dbReference>
<evidence type="ECO:0000256" key="1">
    <source>
        <dbReference type="ARBA" id="ARBA00007871"/>
    </source>
</evidence>
<dbReference type="InterPro" id="IPR022687">
    <property type="entry name" value="HTH_DTXR"/>
</dbReference>
<dbReference type="InterPro" id="IPR036390">
    <property type="entry name" value="WH_DNA-bd_sf"/>
</dbReference>
<dbReference type="GO" id="GO:0003700">
    <property type="term" value="F:DNA-binding transcription factor activity"/>
    <property type="evidence" value="ECO:0007669"/>
    <property type="project" value="InterPro"/>
</dbReference>
<feature type="domain" description="HTH dtxR-type" evidence="5">
    <location>
        <begin position="1"/>
        <end position="63"/>
    </location>
</feature>
<keyword evidence="7" id="KW-1185">Reference proteome</keyword>
<dbReference type="InterPro" id="IPR022689">
    <property type="entry name" value="Iron_dep_repressor"/>
</dbReference>
<dbReference type="RefSeq" id="WP_080066019.1">
    <property type="nucleotide sequence ID" value="NZ_MZGX01000028.1"/>
</dbReference>
<comment type="similarity">
    <text evidence="1">Belongs to the DtxR/MntR family.</text>
</comment>
<gene>
    <name evidence="6" type="primary">mntR_3</name>
    <name evidence="6" type="ORF">CLHUN_36080</name>
</gene>
<dbReference type="Gene3D" id="1.10.10.10">
    <property type="entry name" value="Winged helix-like DNA-binding domain superfamily/Winged helix DNA-binding domain"/>
    <property type="match status" value="1"/>
</dbReference>
<dbReference type="SUPFAM" id="SSF46785">
    <property type="entry name" value="Winged helix' DNA-binding domain"/>
    <property type="match status" value="1"/>
</dbReference>
<evidence type="ECO:0000256" key="2">
    <source>
        <dbReference type="ARBA" id="ARBA00023015"/>
    </source>
</evidence>
<dbReference type="GO" id="GO:0046914">
    <property type="term" value="F:transition metal ion binding"/>
    <property type="evidence" value="ECO:0007669"/>
    <property type="project" value="InterPro"/>
</dbReference>
<organism evidence="6 7">
    <name type="scientific">Ruminiclostridium hungatei</name>
    <name type="common">Clostridium hungatei</name>
    <dbReference type="NCBI Taxonomy" id="48256"/>
    <lineage>
        <taxon>Bacteria</taxon>
        <taxon>Bacillati</taxon>
        <taxon>Bacillota</taxon>
        <taxon>Clostridia</taxon>
        <taxon>Eubacteriales</taxon>
        <taxon>Oscillospiraceae</taxon>
        <taxon>Ruminiclostridium</taxon>
    </lineage>
</organism>
<keyword evidence="3" id="KW-0238">DNA-binding</keyword>
<evidence type="ECO:0000259" key="5">
    <source>
        <dbReference type="PROSITE" id="PS50944"/>
    </source>
</evidence>
<evidence type="ECO:0000313" key="6">
    <source>
        <dbReference type="EMBL" id="OPX42483.1"/>
    </source>
</evidence>
<dbReference type="GO" id="GO:0046983">
    <property type="term" value="F:protein dimerization activity"/>
    <property type="evidence" value="ECO:0007669"/>
    <property type="project" value="InterPro"/>
</dbReference>
<keyword evidence="2" id="KW-0805">Transcription regulation</keyword>
<comment type="caution">
    <text evidence="6">The sequence shown here is derived from an EMBL/GenBank/DDBJ whole genome shotgun (WGS) entry which is preliminary data.</text>
</comment>
<dbReference type="AlphaFoldDB" id="A0A1V4SFG2"/>
<keyword evidence="4" id="KW-0804">Transcription</keyword>
<sequence length="121" mass="13621">MIHESGEDYLETILLLQNETGSVRSIDIARKLGYTKASISRAMSILKKSEYIVIDGEGQIILTEKGLHKAKDVYERHQLITTYLVSALGVSMETASEDACRIEHVISEESFEKIKKYVNSL</sequence>
<name>A0A1V4SFG2_RUMHU</name>
<accession>A0A1V4SFG2</accession>
<dbReference type="Gene3D" id="1.10.60.10">
    <property type="entry name" value="Iron dependent repressor, metal binding and dimerisation domain"/>
    <property type="match status" value="1"/>
</dbReference>
<dbReference type="InterPro" id="IPR050536">
    <property type="entry name" value="DtxR_MntR_Metal-Reg"/>
</dbReference>
<dbReference type="STRING" id="48256.CLHUN_36080"/>
<dbReference type="Proteomes" id="UP000191554">
    <property type="component" value="Unassembled WGS sequence"/>
</dbReference>
<dbReference type="InterPro" id="IPR036421">
    <property type="entry name" value="Fe_dep_repressor_sf"/>
</dbReference>
<dbReference type="SUPFAM" id="SSF47979">
    <property type="entry name" value="Iron-dependent repressor protein, dimerization domain"/>
    <property type="match status" value="1"/>
</dbReference>